<evidence type="ECO:0000259" key="1">
    <source>
        <dbReference type="Pfam" id="PF12770"/>
    </source>
</evidence>
<proteinExistence type="predicted"/>
<keyword evidence="3" id="KW-1185">Reference proteome</keyword>
<name>A0ABT5GCU3_9MICO</name>
<evidence type="ECO:0000313" key="2">
    <source>
        <dbReference type="EMBL" id="MDC5696110.1"/>
    </source>
</evidence>
<gene>
    <name evidence="2" type="ORF">OO014_02485</name>
</gene>
<dbReference type="Pfam" id="PF12770">
    <property type="entry name" value="CHAT"/>
    <property type="match status" value="1"/>
</dbReference>
<dbReference type="SUPFAM" id="SSF48452">
    <property type="entry name" value="TPR-like"/>
    <property type="match status" value="2"/>
</dbReference>
<feature type="domain" description="CHAT" evidence="1">
    <location>
        <begin position="635"/>
        <end position="827"/>
    </location>
</feature>
<protein>
    <submittedName>
        <fullName evidence="2">CHAT domain-containing protein</fullName>
    </submittedName>
</protein>
<dbReference type="InterPro" id="IPR011990">
    <property type="entry name" value="TPR-like_helical_dom_sf"/>
</dbReference>
<reference evidence="2 3" key="1">
    <citation type="submission" date="2022-11" db="EMBL/GenBank/DDBJ databases">
        <title>Anaerobic phenanthrene biodegradation by a DNRA strain PheN6.</title>
        <authorList>
            <person name="Zhang Z."/>
        </authorList>
    </citation>
    <scope>NUCLEOTIDE SEQUENCE [LARGE SCALE GENOMIC DNA]</scope>
    <source>
        <strain evidence="2 3">PheN6</strain>
    </source>
</reference>
<dbReference type="Gene3D" id="1.25.40.10">
    <property type="entry name" value="Tetratricopeptide repeat domain"/>
    <property type="match status" value="2"/>
</dbReference>
<evidence type="ECO:0000313" key="3">
    <source>
        <dbReference type="Proteomes" id="UP001150259"/>
    </source>
</evidence>
<dbReference type="InterPro" id="IPR024983">
    <property type="entry name" value="CHAT_dom"/>
</dbReference>
<dbReference type="Proteomes" id="UP001150259">
    <property type="component" value="Unassembled WGS sequence"/>
</dbReference>
<sequence length="865" mass="92180">MRIIDTSEDASALSFAHQAAAIVHRDAGRSDESVTHGFAALRLAREVSALRQADVMATLGVVLAYAGRTRDGLRQFDAAKELTPAADLPRLLLRRAHVLALVGRDREAHADLTQAITGSRAVEDRLWEARALNNRVVVSISLGLVDDADEDAQLAEQLFESLGQEFEATEVLHNRAATAMLRGDLPRALELFDRAADRYAALGRSGPELDLDRVEALLTAGLYDEAETVAVEGLARPDLAPVKRAELVLAQARAALATGKAALAGERANAAAELFSEQLRDAWVDRARLLRLRAQHVATHPELQAWMLEPREAPELSARSRIAQEKRLLREADDLVASLRASGSLDLPMALLLRGRIARYAGLPEVARDSLTAAAAARRSGPPLSRAAGWLAAALLADQSGDRRALYAACRHGLDAVDEHRAILGDLELRALASGHGIEFARLAVASAVRSGRARDLWWWAERWRAAALNGTITRPDDPALRRDVAALRDVTRRLDTQTDGDPALLATWQAERRRLESSIRHAHHRMRSDHDSDFGVPAGLDLDAVLAELGDGVLLTFVNDGGSLHLVMVCRRRVRHLEVGSAASAEKEADFARFALRRAASGRLVDLDAAGARLEAALLGPHESTLRQLVGDDDRPVIVVPPAGLLTAPWGLLPLFARSPLSVSPSVTQWLKARRSGRGRDAGHVSLITGPDLSTRESEVTNLSPIHHGALVLPADKATVAAALEILDGAGLAHIAAHGTFRAEAPLFSSLQLADGPLTVHDLEELQQPPRSIILSACDSGGAAPIGPHEALGLVSALLGMGTADVLASVVPVNDQATLSVMGHVHGVAGRGGTLTEGWLAARKAAAGDVLHAATAASFTAWGA</sequence>
<dbReference type="RefSeq" id="WP_272460687.1">
    <property type="nucleotide sequence ID" value="NZ_JAPFQL010000006.1"/>
</dbReference>
<organism evidence="2 3">
    <name type="scientific">Intrasporangium calvum</name>
    <dbReference type="NCBI Taxonomy" id="53358"/>
    <lineage>
        <taxon>Bacteria</taxon>
        <taxon>Bacillati</taxon>
        <taxon>Actinomycetota</taxon>
        <taxon>Actinomycetes</taxon>
        <taxon>Micrococcales</taxon>
        <taxon>Intrasporangiaceae</taxon>
        <taxon>Intrasporangium</taxon>
    </lineage>
</organism>
<accession>A0ABT5GCU3</accession>
<comment type="caution">
    <text evidence="2">The sequence shown here is derived from an EMBL/GenBank/DDBJ whole genome shotgun (WGS) entry which is preliminary data.</text>
</comment>
<dbReference type="EMBL" id="JAPFQL010000006">
    <property type="protein sequence ID" value="MDC5696110.1"/>
    <property type="molecule type" value="Genomic_DNA"/>
</dbReference>